<protein>
    <recommendedName>
        <fullName evidence="3">HPt domain-containing protein</fullName>
    </recommendedName>
</protein>
<name>A0A261RFU8_9BORD</name>
<gene>
    <name evidence="1" type="ORF">CAL26_09540</name>
</gene>
<dbReference type="OrthoDB" id="8637070at2"/>
<dbReference type="GO" id="GO:0000160">
    <property type="term" value="P:phosphorelay signal transduction system"/>
    <property type="evidence" value="ECO:0007669"/>
    <property type="project" value="InterPro"/>
</dbReference>
<organism evidence="1 2">
    <name type="scientific">Bordetella genomosp. 9</name>
    <dbReference type="NCBI Taxonomy" id="1416803"/>
    <lineage>
        <taxon>Bacteria</taxon>
        <taxon>Pseudomonadati</taxon>
        <taxon>Pseudomonadota</taxon>
        <taxon>Betaproteobacteria</taxon>
        <taxon>Burkholderiales</taxon>
        <taxon>Alcaligenaceae</taxon>
        <taxon>Bordetella</taxon>
    </lineage>
</organism>
<sequence length="115" mass="12635">MLLDLHTLTELYPDRAGRRQFLRRAVEILRDDRQDLRRALAGRACDRAGDLAHRIQGSVAFLTGQPEQAASMLLPLARAIKQGLPPGSQQVQDTAQAHLLALESTMEKAIGELGP</sequence>
<comment type="caution">
    <text evidence="1">The sequence shown here is derived from an EMBL/GenBank/DDBJ whole genome shotgun (WGS) entry which is preliminary data.</text>
</comment>
<dbReference type="Gene3D" id="1.20.120.160">
    <property type="entry name" value="HPT domain"/>
    <property type="match status" value="1"/>
</dbReference>
<dbReference type="EMBL" id="NEVJ01000002">
    <property type="protein sequence ID" value="OZI23667.1"/>
    <property type="molecule type" value="Genomic_DNA"/>
</dbReference>
<reference evidence="1" key="1">
    <citation type="submission" date="2017-05" db="EMBL/GenBank/DDBJ databases">
        <title>Complete and WGS of Bordetella genogroups.</title>
        <authorList>
            <person name="Spilker T."/>
            <person name="Lipuma J."/>
        </authorList>
    </citation>
    <scope>NUCLEOTIDE SEQUENCE</scope>
    <source>
        <strain evidence="1">AU21707</strain>
    </source>
</reference>
<accession>A0A261RFU8</accession>
<dbReference type="AlphaFoldDB" id="A0A261RFU8"/>
<dbReference type="Proteomes" id="UP000216857">
    <property type="component" value="Unassembled WGS sequence"/>
</dbReference>
<evidence type="ECO:0000313" key="1">
    <source>
        <dbReference type="EMBL" id="OZI23667.1"/>
    </source>
</evidence>
<evidence type="ECO:0008006" key="3">
    <source>
        <dbReference type="Google" id="ProtNLM"/>
    </source>
</evidence>
<evidence type="ECO:0000313" key="2">
    <source>
        <dbReference type="Proteomes" id="UP000216857"/>
    </source>
</evidence>
<keyword evidence="2" id="KW-1185">Reference proteome</keyword>
<dbReference type="InterPro" id="IPR036641">
    <property type="entry name" value="HPT_dom_sf"/>
</dbReference>
<dbReference type="SUPFAM" id="SSF47226">
    <property type="entry name" value="Histidine-containing phosphotransfer domain, HPT domain"/>
    <property type="match status" value="1"/>
</dbReference>
<dbReference type="RefSeq" id="WP_094846636.1">
    <property type="nucleotide sequence ID" value="NZ_NEVJ01000002.1"/>
</dbReference>
<proteinExistence type="predicted"/>